<evidence type="ECO:0000256" key="3">
    <source>
        <dbReference type="ARBA" id="ARBA00023235"/>
    </source>
</evidence>
<evidence type="ECO:0000256" key="6">
    <source>
        <dbReference type="SAM" id="MobiDB-lite"/>
    </source>
</evidence>
<dbReference type="RefSeq" id="WP_160904341.1">
    <property type="nucleotide sequence ID" value="NZ_CP102850.1"/>
</dbReference>
<dbReference type="Pfam" id="PF00254">
    <property type="entry name" value="FKBP_C"/>
    <property type="match status" value="1"/>
</dbReference>
<feature type="signal peptide" evidence="7">
    <location>
        <begin position="1"/>
        <end position="21"/>
    </location>
</feature>
<dbReference type="PROSITE" id="PS51257">
    <property type="entry name" value="PROKAR_LIPOPROTEIN"/>
    <property type="match status" value="1"/>
</dbReference>
<dbReference type="Proteomes" id="UP000475545">
    <property type="component" value="Unassembled WGS sequence"/>
</dbReference>
<reference evidence="9 10" key="1">
    <citation type="submission" date="2019-11" db="EMBL/GenBank/DDBJ databases">
        <title>Gordonia sp. nov., a novel actinobacterium isolated from mangrove soil in Hainan.</title>
        <authorList>
            <person name="Huang X."/>
            <person name="Xie Y."/>
            <person name="Chu X."/>
            <person name="Xiao K."/>
        </authorList>
    </citation>
    <scope>NUCLEOTIDE SEQUENCE [LARGE SCALE GENOMIC DNA]</scope>
    <source>
        <strain evidence="9 10">HNM0687</strain>
    </source>
</reference>
<dbReference type="InterPro" id="IPR001179">
    <property type="entry name" value="PPIase_FKBP_dom"/>
</dbReference>
<evidence type="ECO:0000259" key="8">
    <source>
        <dbReference type="PROSITE" id="PS50059"/>
    </source>
</evidence>
<gene>
    <name evidence="9" type="ORF">GIY30_22515</name>
</gene>
<comment type="catalytic activity">
    <reaction evidence="1 4 5">
        <text>[protein]-peptidylproline (omega=180) = [protein]-peptidylproline (omega=0)</text>
        <dbReference type="Rhea" id="RHEA:16237"/>
        <dbReference type="Rhea" id="RHEA-COMP:10747"/>
        <dbReference type="Rhea" id="RHEA-COMP:10748"/>
        <dbReference type="ChEBI" id="CHEBI:83833"/>
        <dbReference type="ChEBI" id="CHEBI:83834"/>
        <dbReference type="EC" id="5.2.1.8"/>
    </reaction>
</comment>
<protein>
    <recommendedName>
        <fullName evidence="5">Peptidyl-prolyl cis-trans isomerase</fullName>
        <ecNumber evidence="5">5.2.1.8</ecNumber>
    </recommendedName>
</protein>
<evidence type="ECO:0000313" key="10">
    <source>
        <dbReference type="Proteomes" id="UP000475545"/>
    </source>
</evidence>
<comment type="caution">
    <text evidence="9">The sequence shown here is derived from an EMBL/GenBank/DDBJ whole genome shotgun (WGS) entry which is preliminary data.</text>
</comment>
<dbReference type="PROSITE" id="PS50059">
    <property type="entry name" value="FKBP_PPIASE"/>
    <property type="match status" value="1"/>
</dbReference>
<evidence type="ECO:0000313" key="9">
    <source>
        <dbReference type="EMBL" id="MXP24116.1"/>
    </source>
</evidence>
<keyword evidence="2 4" id="KW-0697">Rotamase</keyword>
<evidence type="ECO:0000256" key="5">
    <source>
        <dbReference type="RuleBase" id="RU003915"/>
    </source>
</evidence>
<dbReference type="EC" id="5.2.1.8" evidence="5"/>
<dbReference type="InterPro" id="IPR046357">
    <property type="entry name" value="PPIase_dom_sf"/>
</dbReference>
<organism evidence="9 10">
    <name type="scientific">Gordonia mangrovi</name>
    <dbReference type="NCBI Taxonomy" id="2665643"/>
    <lineage>
        <taxon>Bacteria</taxon>
        <taxon>Bacillati</taxon>
        <taxon>Actinomycetota</taxon>
        <taxon>Actinomycetes</taxon>
        <taxon>Mycobacteriales</taxon>
        <taxon>Gordoniaceae</taxon>
        <taxon>Gordonia</taxon>
    </lineage>
</organism>
<keyword evidence="3 4" id="KW-0413">Isomerase</keyword>
<dbReference type="SUPFAM" id="SSF54534">
    <property type="entry name" value="FKBP-like"/>
    <property type="match status" value="1"/>
</dbReference>
<evidence type="ECO:0000256" key="7">
    <source>
        <dbReference type="SAM" id="SignalP"/>
    </source>
</evidence>
<evidence type="ECO:0000256" key="1">
    <source>
        <dbReference type="ARBA" id="ARBA00000971"/>
    </source>
</evidence>
<dbReference type="GO" id="GO:0003755">
    <property type="term" value="F:peptidyl-prolyl cis-trans isomerase activity"/>
    <property type="evidence" value="ECO:0007669"/>
    <property type="project" value="UniProtKB-UniRule"/>
</dbReference>
<sequence>MFTVRRAALASTLLLTMALSACNSTDDATSESTGQAAASTVATTDCPSGAPDTSATPAWEFSGATGAIAVIAPTDDAAPGVEVTTPFSVDETTVQTLEPASGAIVEDTATVSVCYLGVNGRDGSVFDSSYERGAPAEFPLDGVVTGFQKAIAGQNVGATVAVAMTSADGYPQGNPQAGIQQGDTLVFVIEILGAEG</sequence>
<keyword evidence="7" id="KW-0732">Signal</keyword>
<comment type="similarity">
    <text evidence="5">Belongs to the FKBP-type PPIase family.</text>
</comment>
<dbReference type="AlphaFoldDB" id="A0A6L7GVW5"/>
<accession>A0A6L7GVW5</accession>
<feature type="chain" id="PRO_5039323450" description="Peptidyl-prolyl cis-trans isomerase" evidence="7">
    <location>
        <begin position="22"/>
        <end position="196"/>
    </location>
</feature>
<name>A0A6L7GVW5_9ACTN</name>
<keyword evidence="10" id="KW-1185">Reference proteome</keyword>
<feature type="domain" description="PPIase FKBP-type" evidence="8">
    <location>
        <begin position="108"/>
        <end position="195"/>
    </location>
</feature>
<evidence type="ECO:0000256" key="2">
    <source>
        <dbReference type="ARBA" id="ARBA00023110"/>
    </source>
</evidence>
<feature type="region of interest" description="Disordered" evidence="6">
    <location>
        <begin position="25"/>
        <end position="55"/>
    </location>
</feature>
<evidence type="ECO:0000256" key="4">
    <source>
        <dbReference type="PROSITE-ProRule" id="PRU00277"/>
    </source>
</evidence>
<proteinExistence type="inferred from homology"/>
<dbReference type="EMBL" id="WMBR01000008">
    <property type="protein sequence ID" value="MXP24116.1"/>
    <property type="molecule type" value="Genomic_DNA"/>
</dbReference>
<dbReference type="Gene3D" id="3.10.50.40">
    <property type="match status" value="1"/>
</dbReference>